<gene>
    <name evidence="1" type="ORF">IZ6_04750</name>
</gene>
<dbReference type="RefSeq" id="WP_225873978.1">
    <property type="nucleotide sequence ID" value="NZ_AP023361.1"/>
</dbReference>
<evidence type="ECO:0000313" key="2">
    <source>
        <dbReference type="Proteomes" id="UP000515317"/>
    </source>
</evidence>
<proteinExistence type="predicted"/>
<dbReference type="KEGG" id="tso:IZ6_04750"/>
<evidence type="ECO:0000313" key="1">
    <source>
        <dbReference type="EMBL" id="BCJ89740.1"/>
    </source>
</evidence>
<protein>
    <submittedName>
        <fullName evidence="1">Uncharacterized protein</fullName>
    </submittedName>
</protein>
<keyword evidence="2" id="KW-1185">Reference proteome</keyword>
<dbReference type="EMBL" id="AP023361">
    <property type="protein sequence ID" value="BCJ89740.1"/>
    <property type="molecule type" value="Genomic_DNA"/>
</dbReference>
<name>A0A6S6QS72_9HYPH</name>
<accession>A0A6S6QS72</accession>
<sequence length="108" mass="12365">MAGKIFKSVKPPLAVAKEAARGLELRKQHKRGGTEIGVWRAENLIKRTPLDVPELKRIRSYFARHEVDKRGKDWNNKERPSAGHIAWLLWGGEPGRAWAEEELKKLGF</sequence>
<organism evidence="1 2">
    <name type="scientific">Terrihabitans soli</name>
    <dbReference type="NCBI Taxonomy" id="708113"/>
    <lineage>
        <taxon>Bacteria</taxon>
        <taxon>Pseudomonadati</taxon>
        <taxon>Pseudomonadota</taxon>
        <taxon>Alphaproteobacteria</taxon>
        <taxon>Hyphomicrobiales</taxon>
        <taxon>Terrihabitans</taxon>
    </lineage>
</organism>
<reference evidence="1 2" key="1">
    <citation type="submission" date="2020-08" db="EMBL/GenBank/DDBJ databases">
        <title>Genome sequence of Rhizobiales bacterium strain IZ6.</title>
        <authorList>
            <person name="Nakai R."/>
            <person name="Naganuma T."/>
        </authorList>
    </citation>
    <scope>NUCLEOTIDE SEQUENCE [LARGE SCALE GENOMIC DNA]</scope>
    <source>
        <strain evidence="1 2">IZ6</strain>
    </source>
</reference>
<dbReference type="Proteomes" id="UP000515317">
    <property type="component" value="Chromosome"/>
</dbReference>
<dbReference type="AlphaFoldDB" id="A0A6S6QS72"/>